<proteinExistence type="predicted"/>
<dbReference type="Proteomes" id="UP000023152">
    <property type="component" value="Unassembled WGS sequence"/>
</dbReference>
<feature type="transmembrane region" description="Helical" evidence="1">
    <location>
        <begin position="417"/>
        <end position="436"/>
    </location>
</feature>
<dbReference type="AlphaFoldDB" id="X6NIW3"/>
<feature type="transmembrane region" description="Helical" evidence="1">
    <location>
        <begin position="27"/>
        <end position="45"/>
    </location>
</feature>
<keyword evidence="1" id="KW-0472">Membrane</keyword>
<feature type="transmembrane region" description="Helical" evidence="1">
    <location>
        <begin position="319"/>
        <end position="340"/>
    </location>
</feature>
<gene>
    <name evidence="2" type="ORF">RFI_10867</name>
</gene>
<feature type="transmembrane region" description="Helical" evidence="1">
    <location>
        <begin position="272"/>
        <end position="299"/>
    </location>
</feature>
<comment type="caution">
    <text evidence="2">The sequence shown here is derived from an EMBL/GenBank/DDBJ whole genome shotgun (WGS) entry which is preliminary data.</text>
</comment>
<protein>
    <submittedName>
        <fullName evidence="2">Uncharacterized protein</fullName>
    </submittedName>
</protein>
<dbReference type="PANTHER" id="PTHR11319:SF35">
    <property type="entry name" value="OUTER MEMBRANE PROTEIN PMPC-RELATED"/>
    <property type="match status" value="1"/>
</dbReference>
<evidence type="ECO:0000313" key="3">
    <source>
        <dbReference type="Proteomes" id="UP000023152"/>
    </source>
</evidence>
<name>X6NIW3_RETFI</name>
<accession>X6NIW3</accession>
<keyword evidence="3" id="KW-1185">Reference proteome</keyword>
<keyword evidence="1" id="KW-1133">Transmembrane helix</keyword>
<reference evidence="2 3" key="1">
    <citation type="journal article" date="2013" name="Curr. Biol.">
        <title>The Genome of the Foraminiferan Reticulomyxa filosa.</title>
        <authorList>
            <person name="Glockner G."/>
            <person name="Hulsmann N."/>
            <person name="Schleicher M."/>
            <person name="Noegel A.A."/>
            <person name="Eichinger L."/>
            <person name="Gallinger C."/>
            <person name="Pawlowski J."/>
            <person name="Sierra R."/>
            <person name="Euteneuer U."/>
            <person name="Pillet L."/>
            <person name="Moustafa A."/>
            <person name="Platzer M."/>
            <person name="Groth M."/>
            <person name="Szafranski K."/>
            <person name="Schliwa M."/>
        </authorList>
    </citation>
    <scope>NUCLEOTIDE SEQUENCE [LARGE SCALE GENOMIC DNA]</scope>
</reference>
<sequence length="515" mass="59253">MCGKCKEGYSETVGAGMGCDQCVGTNWWIVIIPVIPCFALVVWILRSTPLQKQQKKQQSPKPVHDAKSRVEDNAKVTGEAVAEGDSFGGSDSINLWFWNPFLFKIIGYFCQSVTVFLNRNLIAIYGAIFSLFGPSLNYSYNGTRDIGYCVFEGMTALQQAFSPLYIVALLFFIFALFMCAPRSWYVYLLCFSWCSSNRFCNKDRASVTMMMQSKASLAAANARSEEEEEEDMLRRPWLQDSTVASISSPVSNDDNDNETEPITMETTIDWKAAFVVLFLFTFNTMIWSLFSVLSCRFISGYGWRHSFAGDQHCFDAGWWIAFVFTTLLMIAMVGLFVYLAKWKEPWERRSSPICYYYKDETWYWEFVIIVRRVTIILLTRVSPWKRFTNLCLTLVVCQFSLMAQLMKKPFKHHQLNVWESILLTVLTMVLIICVAYNQDAITQHKATILMSIIMITPFIAIAFEAFRQRLCCQVRRHFDWSFDASTLNKYSRKSRSHFAVVVWDAPQPASSDTTK</sequence>
<keyword evidence="1" id="KW-0812">Transmembrane</keyword>
<organism evidence="2 3">
    <name type="scientific">Reticulomyxa filosa</name>
    <dbReference type="NCBI Taxonomy" id="46433"/>
    <lineage>
        <taxon>Eukaryota</taxon>
        <taxon>Sar</taxon>
        <taxon>Rhizaria</taxon>
        <taxon>Retaria</taxon>
        <taxon>Foraminifera</taxon>
        <taxon>Monothalamids</taxon>
        <taxon>Reticulomyxidae</taxon>
        <taxon>Reticulomyxa</taxon>
    </lineage>
</organism>
<feature type="transmembrane region" description="Helical" evidence="1">
    <location>
        <begin position="448"/>
        <end position="466"/>
    </location>
</feature>
<feature type="transmembrane region" description="Helical" evidence="1">
    <location>
        <begin position="121"/>
        <end position="140"/>
    </location>
</feature>
<dbReference type="EMBL" id="ASPP01007982">
    <property type="protein sequence ID" value="ETO26270.1"/>
    <property type="molecule type" value="Genomic_DNA"/>
</dbReference>
<dbReference type="PANTHER" id="PTHR11319">
    <property type="entry name" value="G PROTEIN-COUPLED RECEPTOR-RELATED"/>
    <property type="match status" value="1"/>
</dbReference>
<feature type="transmembrane region" description="Helical" evidence="1">
    <location>
        <begin position="160"/>
        <end position="179"/>
    </location>
</feature>
<evidence type="ECO:0000256" key="1">
    <source>
        <dbReference type="SAM" id="Phobius"/>
    </source>
</evidence>
<evidence type="ECO:0000313" key="2">
    <source>
        <dbReference type="EMBL" id="ETO26270.1"/>
    </source>
</evidence>